<proteinExistence type="predicted"/>
<dbReference type="GO" id="GO:0016747">
    <property type="term" value="F:acyltransferase activity, transferring groups other than amino-acyl groups"/>
    <property type="evidence" value="ECO:0007669"/>
    <property type="project" value="InterPro"/>
</dbReference>
<dbReference type="SUPFAM" id="SSF55729">
    <property type="entry name" value="Acyl-CoA N-acyltransferases (Nat)"/>
    <property type="match status" value="1"/>
</dbReference>
<dbReference type="PROSITE" id="PS51186">
    <property type="entry name" value="GNAT"/>
    <property type="match status" value="1"/>
</dbReference>
<dbReference type="OrthoDB" id="9814648at2"/>
<reference evidence="2 3" key="1">
    <citation type="journal article" date="2018" name="J. Microbiol.">
        <title>Baekduia soli gen. nov., sp. nov., a novel bacterium isolated from the soil of Baekdu Mountain and proposal of a novel family name, Baekduiaceae fam. nov.</title>
        <authorList>
            <person name="An D.S."/>
            <person name="Siddiqi M.Z."/>
            <person name="Kim K.H."/>
            <person name="Yu H.S."/>
            <person name="Im W.T."/>
        </authorList>
    </citation>
    <scope>NUCLEOTIDE SEQUENCE [LARGE SCALE GENOMIC DNA]</scope>
    <source>
        <strain evidence="2 3">BR7-21</strain>
    </source>
</reference>
<dbReference type="RefSeq" id="WP_146918598.1">
    <property type="nucleotide sequence ID" value="NZ_CP042430.1"/>
</dbReference>
<dbReference type="Proteomes" id="UP000321805">
    <property type="component" value="Chromosome"/>
</dbReference>
<gene>
    <name evidence="2" type="ORF">FSW04_09410</name>
</gene>
<protein>
    <submittedName>
        <fullName evidence="2">GNAT family N-acetyltransferase</fullName>
    </submittedName>
</protein>
<dbReference type="Gene3D" id="3.40.630.30">
    <property type="match status" value="1"/>
</dbReference>
<dbReference type="InterPro" id="IPR016181">
    <property type="entry name" value="Acyl_CoA_acyltransferase"/>
</dbReference>
<feature type="domain" description="N-acetyltransferase" evidence="1">
    <location>
        <begin position="15"/>
        <end position="167"/>
    </location>
</feature>
<keyword evidence="3" id="KW-1185">Reference proteome</keyword>
<name>A0A5B8U434_9ACTN</name>
<dbReference type="AlphaFoldDB" id="A0A5B8U434"/>
<dbReference type="Pfam" id="PF13302">
    <property type="entry name" value="Acetyltransf_3"/>
    <property type="match status" value="1"/>
</dbReference>
<organism evidence="2 3">
    <name type="scientific">Baekduia soli</name>
    <dbReference type="NCBI Taxonomy" id="496014"/>
    <lineage>
        <taxon>Bacteria</taxon>
        <taxon>Bacillati</taxon>
        <taxon>Actinomycetota</taxon>
        <taxon>Thermoleophilia</taxon>
        <taxon>Solirubrobacterales</taxon>
        <taxon>Baekduiaceae</taxon>
        <taxon>Baekduia</taxon>
    </lineage>
</organism>
<evidence type="ECO:0000313" key="2">
    <source>
        <dbReference type="EMBL" id="QEC47767.1"/>
    </source>
</evidence>
<sequence length="177" mass="18904">MTAAHDLPTLRDGDLTLRPSSGADVAALAALLAEPEVQAWWGDTEEAEVRGMLAAQPCWTVVLDDAVCGWLLAEEEADEQFPSVAFDIVLGAGARGRGLGRRVLALAIGHFIAAGHHRFTIDPAVTNARAIRCYEGLGFRPVGVLRAYERTPDGGWRDGLLMDLLAEEFTGPATQGP</sequence>
<dbReference type="InterPro" id="IPR000182">
    <property type="entry name" value="GNAT_dom"/>
</dbReference>
<keyword evidence="2" id="KW-0808">Transferase</keyword>
<evidence type="ECO:0000313" key="3">
    <source>
        <dbReference type="Proteomes" id="UP000321805"/>
    </source>
</evidence>
<accession>A0A5B8U434</accession>
<dbReference type="KEGG" id="bsol:FSW04_09410"/>
<dbReference type="EMBL" id="CP042430">
    <property type="protein sequence ID" value="QEC47767.1"/>
    <property type="molecule type" value="Genomic_DNA"/>
</dbReference>
<evidence type="ECO:0000259" key="1">
    <source>
        <dbReference type="PROSITE" id="PS51186"/>
    </source>
</evidence>